<dbReference type="Proteomes" id="UP000005092">
    <property type="component" value="Unassembled WGS sequence"/>
</dbReference>
<protein>
    <recommendedName>
        <fullName evidence="3">TonB family protein</fullName>
    </recommendedName>
</protein>
<evidence type="ECO:0000313" key="2">
    <source>
        <dbReference type="Proteomes" id="UP000005092"/>
    </source>
</evidence>
<dbReference type="Gene3D" id="3.30.1150.10">
    <property type="match status" value="1"/>
</dbReference>
<dbReference type="EMBL" id="JH719381">
    <property type="protein sequence ID" value="EJB05660.1"/>
    <property type="molecule type" value="Genomic_DNA"/>
</dbReference>
<dbReference type="RefSeq" id="WP_003590344.1">
    <property type="nucleotide sequence ID" value="NZ_JH719381.1"/>
</dbReference>
<dbReference type="HOGENOM" id="CLU_149344_0_0_5"/>
<dbReference type="AlphaFoldDB" id="J0H6A0"/>
<name>J0H6A0_RHILT</name>
<accession>J0H6A0</accession>
<gene>
    <name evidence="1" type="ORF">Rleg9DRAFT_4548</name>
</gene>
<organism evidence="1 2">
    <name type="scientific">Rhizobium leguminosarum bv. trifolii WSM597</name>
    <dbReference type="NCBI Taxonomy" id="754764"/>
    <lineage>
        <taxon>Bacteria</taxon>
        <taxon>Pseudomonadati</taxon>
        <taxon>Pseudomonadota</taxon>
        <taxon>Alphaproteobacteria</taxon>
        <taxon>Hyphomicrobiales</taxon>
        <taxon>Rhizobiaceae</taxon>
        <taxon>Rhizobium/Agrobacterium group</taxon>
        <taxon>Rhizobium</taxon>
    </lineage>
</organism>
<proteinExistence type="predicted"/>
<reference evidence="1 2" key="1">
    <citation type="submission" date="2012-02" db="EMBL/GenBank/DDBJ databases">
        <title>Improved High-Quality Draft Sequence of Rhizobium leguminosarum bv. trifolii WSM597.</title>
        <authorList>
            <consortium name="US DOE Joint Genome Institute"/>
            <person name="Lucas S."/>
            <person name="Han J."/>
            <person name="Lapidus A."/>
            <person name="Cheng J.-F."/>
            <person name="Goodwin L."/>
            <person name="Pitluck S."/>
            <person name="Peters L."/>
            <person name="Ovchinnikova G."/>
            <person name="Held B."/>
            <person name="Detter J.C."/>
            <person name="Han C."/>
            <person name="Tapia R."/>
            <person name="Land M."/>
            <person name="Hauser L."/>
            <person name="Kyrpides N."/>
            <person name="Ivanova N."/>
            <person name="Pagani I."/>
            <person name="Brau L."/>
            <person name="Yates R."/>
            <person name="O'Hara G."/>
            <person name="Rui T."/>
            <person name="Howieson J."/>
            <person name="Reeve W."/>
            <person name="Woyke T."/>
        </authorList>
    </citation>
    <scope>NUCLEOTIDE SEQUENCE [LARGE SCALE GENOMIC DNA]</scope>
    <source>
        <strain evidence="1 2">WSM597</strain>
    </source>
</reference>
<evidence type="ECO:0008006" key="3">
    <source>
        <dbReference type="Google" id="ProtNLM"/>
    </source>
</evidence>
<evidence type="ECO:0000313" key="1">
    <source>
        <dbReference type="EMBL" id="EJB05660.1"/>
    </source>
</evidence>
<sequence>MLTDLSHRNKPFAASLAHGVILGCAGAAAAQSTGSATSRSPAAEMRRAVTTYFNVPPDFLEGGKVFITVHVKLDKSGAIVGSPGVAANGGYIAQREGLSAAALAAVVRASPFPMLPKENYESRKEVVLHFESGDPTP</sequence>
<dbReference type="OrthoDB" id="7161229at2"/>
<dbReference type="SUPFAM" id="SSF74653">
    <property type="entry name" value="TolA/TonB C-terminal domain"/>
    <property type="match status" value="1"/>
</dbReference>